<feature type="region of interest" description="Disordered" evidence="4">
    <location>
        <begin position="1"/>
        <end position="24"/>
    </location>
</feature>
<proteinExistence type="predicted"/>
<dbReference type="Gene3D" id="2.60.120.10">
    <property type="entry name" value="Jelly Rolls"/>
    <property type="match status" value="1"/>
</dbReference>
<protein>
    <submittedName>
        <fullName evidence="6">Crp/Fnr family transcriptional regulator</fullName>
    </submittedName>
</protein>
<evidence type="ECO:0000313" key="7">
    <source>
        <dbReference type="Proteomes" id="UP001368500"/>
    </source>
</evidence>
<feature type="domain" description="HTH crp-type" evidence="5">
    <location>
        <begin position="188"/>
        <end position="260"/>
    </location>
</feature>
<dbReference type="InterPro" id="IPR014710">
    <property type="entry name" value="RmlC-like_jellyroll"/>
</dbReference>
<dbReference type="SUPFAM" id="SSF46785">
    <property type="entry name" value="Winged helix' DNA-binding domain"/>
    <property type="match status" value="1"/>
</dbReference>
<dbReference type="PANTHER" id="PTHR24567:SF74">
    <property type="entry name" value="HTH-TYPE TRANSCRIPTIONAL REGULATOR ARCR"/>
    <property type="match status" value="1"/>
</dbReference>
<dbReference type="Pfam" id="PF00027">
    <property type="entry name" value="cNMP_binding"/>
    <property type="match status" value="1"/>
</dbReference>
<dbReference type="EMBL" id="JBBUTF010000016">
    <property type="protein sequence ID" value="MEK8027694.1"/>
    <property type="molecule type" value="Genomic_DNA"/>
</dbReference>
<dbReference type="PROSITE" id="PS51063">
    <property type="entry name" value="HTH_CRP_2"/>
    <property type="match status" value="1"/>
</dbReference>
<name>A0ABU9BD42_9BURK</name>
<comment type="caution">
    <text evidence="6">The sequence shown here is derived from an EMBL/GenBank/DDBJ whole genome shotgun (WGS) entry which is preliminary data.</text>
</comment>
<dbReference type="Gene3D" id="1.10.10.10">
    <property type="entry name" value="Winged helix-like DNA-binding domain superfamily/Winged helix DNA-binding domain"/>
    <property type="match status" value="1"/>
</dbReference>
<dbReference type="InterPro" id="IPR036390">
    <property type="entry name" value="WH_DNA-bd_sf"/>
</dbReference>
<keyword evidence="3" id="KW-0804">Transcription</keyword>
<organism evidence="6 7">
    <name type="scientific">Pseudaquabacterium rugosum</name>
    <dbReference type="NCBI Taxonomy" id="2984194"/>
    <lineage>
        <taxon>Bacteria</taxon>
        <taxon>Pseudomonadati</taxon>
        <taxon>Pseudomonadota</taxon>
        <taxon>Betaproteobacteria</taxon>
        <taxon>Burkholderiales</taxon>
        <taxon>Sphaerotilaceae</taxon>
        <taxon>Pseudaquabacterium</taxon>
    </lineage>
</organism>
<evidence type="ECO:0000259" key="5">
    <source>
        <dbReference type="PROSITE" id="PS51063"/>
    </source>
</evidence>
<keyword evidence="1" id="KW-0805">Transcription regulation</keyword>
<evidence type="ECO:0000256" key="1">
    <source>
        <dbReference type="ARBA" id="ARBA00023015"/>
    </source>
</evidence>
<reference evidence="6 7" key="1">
    <citation type="submission" date="2024-04" db="EMBL/GenBank/DDBJ databases">
        <title>Novel species of the genus Ideonella isolated from streams.</title>
        <authorList>
            <person name="Lu H."/>
        </authorList>
    </citation>
    <scope>NUCLEOTIDE SEQUENCE [LARGE SCALE GENOMIC DNA]</scope>
    <source>
        <strain evidence="6 7">BYS139W</strain>
    </source>
</reference>
<keyword evidence="7" id="KW-1185">Reference proteome</keyword>
<dbReference type="InterPro" id="IPR000595">
    <property type="entry name" value="cNMP-bd_dom"/>
</dbReference>
<gene>
    <name evidence="6" type="ORF">AACH11_17145</name>
</gene>
<dbReference type="InterPro" id="IPR012318">
    <property type="entry name" value="HTH_CRP"/>
</dbReference>
<dbReference type="InterPro" id="IPR050397">
    <property type="entry name" value="Env_Response_Regulators"/>
</dbReference>
<evidence type="ECO:0000256" key="3">
    <source>
        <dbReference type="ARBA" id="ARBA00023163"/>
    </source>
</evidence>
<accession>A0ABU9BD42</accession>
<dbReference type="InterPro" id="IPR018490">
    <property type="entry name" value="cNMP-bd_dom_sf"/>
</dbReference>
<dbReference type="Proteomes" id="UP001368500">
    <property type="component" value="Unassembled WGS sequence"/>
</dbReference>
<dbReference type="SUPFAM" id="SSF51206">
    <property type="entry name" value="cAMP-binding domain-like"/>
    <property type="match status" value="1"/>
</dbReference>
<dbReference type="SMART" id="SM00419">
    <property type="entry name" value="HTH_CRP"/>
    <property type="match status" value="1"/>
</dbReference>
<dbReference type="InterPro" id="IPR036388">
    <property type="entry name" value="WH-like_DNA-bd_sf"/>
</dbReference>
<sequence>MDPITAVPPVHGLPSDRPAARRTAGERVTTVYAGRLRQLSGATTDDASLWRTLFGDALGGAEALALDGLARVRAVGPGQTLAERREPARALLALRSGEVALGLRTADGVFRTERVVRGPAWIDQASAWIGATHAMDAVAQSAATVVELPVDALRAALEALPQLATAITQALAGEVHRLADQTHELMHKDAPARLAQWLHQRCEPVSGQPCQAMVRLHERKRDVASQLAITPETLSRLMRSFTRQGVIEVSGYTLRVLDVEALGRLALA</sequence>
<dbReference type="PANTHER" id="PTHR24567">
    <property type="entry name" value="CRP FAMILY TRANSCRIPTIONAL REGULATORY PROTEIN"/>
    <property type="match status" value="1"/>
</dbReference>
<dbReference type="Pfam" id="PF13545">
    <property type="entry name" value="HTH_Crp_2"/>
    <property type="match status" value="1"/>
</dbReference>
<evidence type="ECO:0000256" key="4">
    <source>
        <dbReference type="SAM" id="MobiDB-lite"/>
    </source>
</evidence>
<evidence type="ECO:0000313" key="6">
    <source>
        <dbReference type="EMBL" id="MEK8027694.1"/>
    </source>
</evidence>
<dbReference type="RefSeq" id="WP_341375478.1">
    <property type="nucleotide sequence ID" value="NZ_JBBUTF010000016.1"/>
</dbReference>
<evidence type="ECO:0000256" key="2">
    <source>
        <dbReference type="ARBA" id="ARBA00023125"/>
    </source>
</evidence>
<keyword evidence="2" id="KW-0238">DNA-binding</keyword>
<dbReference type="CDD" id="cd00038">
    <property type="entry name" value="CAP_ED"/>
    <property type="match status" value="1"/>
</dbReference>